<comment type="caution">
    <text evidence="1">The sequence shown here is derived from an EMBL/GenBank/DDBJ whole genome shotgun (WGS) entry which is preliminary data.</text>
</comment>
<keyword evidence="2" id="KW-1185">Reference proteome</keyword>
<dbReference type="AlphaFoldDB" id="A0A4C1VZY0"/>
<name>A0A4C1VZY0_EUMVA</name>
<dbReference type="EMBL" id="BGZK01000448">
    <property type="protein sequence ID" value="GBP44160.1"/>
    <property type="molecule type" value="Genomic_DNA"/>
</dbReference>
<dbReference type="Proteomes" id="UP000299102">
    <property type="component" value="Unassembled WGS sequence"/>
</dbReference>
<sequence length="112" mass="13061">MLQLGPHISQPVKRLMVLKDKKFVVYIKRQKREINLVKFHSVTIISFSVTKAFPTFSKDVNSPTERRDVRQRNCSTPVAAITSITEGGAREIELTTYRIRVYRPLGDYLRFY</sequence>
<gene>
    <name evidence="1" type="ORF">EVAR_31604_1</name>
</gene>
<accession>A0A4C1VZY0</accession>
<evidence type="ECO:0000313" key="1">
    <source>
        <dbReference type="EMBL" id="GBP44160.1"/>
    </source>
</evidence>
<organism evidence="1 2">
    <name type="scientific">Eumeta variegata</name>
    <name type="common">Bagworm moth</name>
    <name type="synonym">Eumeta japonica</name>
    <dbReference type="NCBI Taxonomy" id="151549"/>
    <lineage>
        <taxon>Eukaryota</taxon>
        <taxon>Metazoa</taxon>
        <taxon>Ecdysozoa</taxon>
        <taxon>Arthropoda</taxon>
        <taxon>Hexapoda</taxon>
        <taxon>Insecta</taxon>
        <taxon>Pterygota</taxon>
        <taxon>Neoptera</taxon>
        <taxon>Endopterygota</taxon>
        <taxon>Lepidoptera</taxon>
        <taxon>Glossata</taxon>
        <taxon>Ditrysia</taxon>
        <taxon>Tineoidea</taxon>
        <taxon>Psychidae</taxon>
        <taxon>Oiketicinae</taxon>
        <taxon>Eumeta</taxon>
    </lineage>
</organism>
<reference evidence="1 2" key="1">
    <citation type="journal article" date="2019" name="Commun. Biol.">
        <title>The bagworm genome reveals a unique fibroin gene that provides high tensile strength.</title>
        <authorList>
            <person name="Kono N."/>
            <person name="Nakamura H."/>
            <person name="Ohtoshi R."/>
            <person name="Tomita M."/>
            <person name="Numata K."/>
            <person name="Arakawa K."/>
        </authorList>
    </citation>
    <scope>NUCLEOTIDE SEQUENCE [LARGE SCALE GENOMIC DNA]</scope>
</reference>
<evidence type="ECO:0000313" key="2">
    <source>
        <dbReference type="Proteomes" id="UP000299102"/>
    </source>
</evidence>
<protein>
    <submittedName>
        <fullName evidence="1">Uncharacterized protein</fullName>
    </submittedName>
</protein>
<proteinExistence type="predicted"/>